<feature type="coiled-coil region" evidence="1">
    <location>
        <begin position="30"/>
        <end position="81"/>
    </location>
</feature>
<gene>
    <name evidence="2" type="ORF">DERYTH_LOCUS23614</name>
</gene>
<protein>
    <submittedName>
        <fullName evidence="2">22298_t:CDS:1</fullName>
    </submittedName>
</protein>
<accession>A0A9N9JZW8</accession>
<comment type="caution">
    <text evidence="2">The sequence shown here is derived from an EMBL/GenBank/DDBJ whole genome shotgun (WGS) entry which is preliminary data.</text>
</comment>
<keyword evidence="3" id="KW-1185">Reference proteome</keyword>
<sequence length="323" mass="39004">MTRLAEYKRHLRSNTFDIEKATIAFLEGHVKYLQRRFKRKEIKIKELESRLKDLDKLKEDVIKLKNQIDSLLNENEALRHKSNDLSSVIDYRFKLMAYSVENAELTIFFQKMKKLFKTYQNKYEIDFGSLRITEIIDNVKWKELILTDVILAEICSYLTPKDLFSLKQVAKFLFEKLQVEYFWKKSRQQQPNYNHKCPIHMTEQQYCYLNFMYQRCQFCKRSDFSLILELKTKICSECREQVLISRFEIEEENLIPFELLLAFHSVDDAQLDGRYLDYSVREFSVSSSLVYYLKSEVYDTFDEYLKIPQNEKQEWLNNKSKII</sequence>
<reference evidence="2" key="1">
    <citation type="submission" date="2021-06" db="EMBL/GenBank/DDBJ databases">
        <authorList>
            <person name="Kallberg Y."/>
            <person name="Tangrot J."/>
            <person name="Rosling A."/>
        </authorList>
    </citation>
    <scope>NUCLEOTIDE SEQUENCE</scope>
    <source>
        <strain evidence="2">MA453B</strain>
    </source>
</reference>
<dbReference type="EMBL" id="CAJVPY010036597">
    <property type="protein sequence ID" value="CAG8802167.1"/>
    <property type="molecule type" value="Genomic_DNA"/>
</dbReference>
<evidence type="ECO:0000256" key="1">
    <source>
        <dbReference type="SAM" id="Coils"/>
    </source>
</evidence>
<feature type="non-terminal residue" evidence="2">
    <location>
        <position position="323"/>
    </location>
</feature>
<evidence type="ECO:0000313" key="2">
    <source>
        <dbReference type="EMBL" id="CAG8802167.1"/>
    </source>
</evidence>
<dbReference type="Proteomes" id="UP000789405">
    <property type="component" value="Unassembled WGS sequence"/>
</dbReference>
<dbReference type="AlphaFoldDB" id="A0A9N9JZW8"/>
<keyword evidence="1" id="KW-0175">Coiled coil</keyword>
<dbReference type="OrthoDB" id="2322499at2759"/>
<organism evidence="2 3">
    <name type="scientific">Dentiscutata erythropus</name>
    <dbReference type="NCBI Taxonomy" id="1348616"/>
    <lineage>
        <taxon>Eukaryota</taxon>
        <taxon>Fungi</taxon>
        <taxon>Fungi incertae sedis</taxon>
        <taxon>Mucoromycota</taxon>
        <taxon>Glomeromycotina</taxon>
        <taxon>Glomeromycetes</taxon>
        <taxon>Diversisporales</taxon>
        <taxon>Gigasporaceae</taxon>
        <taxon>Dentiscutata</taxon>
    </lineage>
</organism>
<dbReference type="SUPFAM" id="SSF81383">
    <property type="entry name" value="F-box domain"/>
    <property type="match status" value="1"/>
</dbReference>
<evidence type="ECO:0000313" key="3">
    <source>
        <dbReference type="Proteomes" id="UP000789405"/>
    </source>
</evidence>
<name>A0A9N9JZW8_9GLOM</name>
<proteinExistence type="predicted"/>
<dbReference type="InterPro" id="IPR036047">
    <property type="entry name" value="F-box-like_dom_sf"/>
</dbReference>